<protein>
    <submittedName>
        <fullName evidence="8">8-oxo-dGTP pyrophosphatase MutT (NUDIX family)</fullName>
    </submittedName>
</protein>
<reference evidence="8 9" key="1">
    <citation type="submission" date="2018-07" db="EMBL/GenBank/DDBJ databases">
        <title>Leeuwenhoekiella genomics.</title>
        <authorList>
            <person name="Tahon G."/>
            <person name="Willems A."/>
        </authorList>
    </citation>
    <scope>NUCLEOTIDE SEQUENCE [LARGE SCALE GENOMIC DNA]</scope>
    <source>
        <strain evidence="8 9">LMG 22550</strain>
    </source>
</reference>
<organism evidence="8 9">
    <name type="scientific">Leeuwenhoekiella aequorea</name>
    <dbReference type="NCBI Taxonomy" id="283736"/>
    <lineage>
        <taxon>Bacteria</taxon>
        <taxon>Pseudomonadati</taxon>
        <taxon>Bacteroidota</taxon>
        <taxon>Flavobacteriia</taxon>
        <taxon>Flavobacteriales</taxon>
        <taxon>Flavobacteriaceae</taxon>
        <taxon>Leeuwenhoekiella</taxon>
    </lineage>
</organism>
<evidence type="ECO:0000313" key="8">
    <source>
        <dbReference type="EMBL" id="RXG23310.1"/>
    </source>
</evidence>
<keyword evidence="6" id="KW-0464">Manganese</keyword>
<dbReference type="OrthoDB" id="9802805at2"/>
<evidence type="ECO:0000256" key="6">
    <source>
        <dbReference type="ARBA" id="ARBA00023211"/>
    </source>
</evidence>
<feature type="domain" description="Nudix hydrolase" evidence="7">
    <location>
        <begin position="46"/>
        <end position="190"/>
    </location>
</feature>
<evidence type="ECO:0000256" key="4">
    <source>
        <dbReference type="ARBA" id="ARBA00022801"/>
    </source>
</evidence>
<dbReference type="AlphaFoldDB" id="A0A4Q0P966"/>
<keyword evidence="4" id="KW-0378">Hydrolase</keyword>
<evidence type="ECO:0000256" key="2">
    <source>
        <dbReference type="ARBA" id="ARBA00001946"/>
    </source>
</evidence>
<dbReference type="SUPFAM" id="SSF55811">
    <property type="entry name" value="Nudix"/>
    <property type="match status" value="1"/>
</dbReference>
<comment type="caution">
    <text evidence="8">The sequence shown here is derived from an EMBL/GenBank/DDBJ whole genome shotgun (WGS) entry which is preliminary data.</text>
</comment>
<keyword evidence="9" id="KW-1185">Reference proteome</keyword>
<proteinExistence type="predicted"/>
<dbReference type="CDD" id="cd03426">
    <property type="entry name" value="NUDIX_CoAse_Nudt7"/>
    <property type="match status" value="1"/>
</dbReference>
<dbReference type="InterPro" id="IPR015797">
    <property type="entry name" value="NUDIX_hydrolase-like_dom_sf"/>
</dbReference>
<dbReference type="RefSeq" id="WP_128756850.1">
    <property type="nucleotide sequence ID" value="NZ_QOVM01000002.1"/>
</dbReference>
<dbReference type="PANTHER" id="PTHR12992">
    <property type="entry name" value="NUDIX HYDROLASE"/>
    <property type="match status" value="1"/>
</dbReference>
<gene>
    <name evidence="8" type="ORF">DSM00_923</name>
</gene>
<dbReference type="PANTHER" id="PTHR12992:SF11">
    <property type="entry name" value="MITOCHONDRIAL COENZYME A DIPHOSPHATASE NUDT8"/>
    <property type="match status" value="1"/>
</dbReference>
<comment type="cofactor">
    <cofactor evidence="1">
        <name>Mn(2+)</name>
        <dbReference type="ChEBI" id="CHEBI:29035"/>
    </cofactor>
</comment>
<dbReference type="InterPro" id="IPR000086">
    <property type="entry name" value="NUDIX_hydrolase_dom"/>
</dbReference>
<dbReference type="PROSITE" id="PS51462">
    <property type="entry name" value="NUDIX"/>
    <property type="match status" value="1"/>
</dbReference>
<sequence length="218" mass="24825">MQFDEFIKRLPKLNNLQLLGQEAHYLMAPTERIDELASLDIEQRNPRWAGVMSLFYPNAQNGETMLVLILRKTYKGVHSNQVGFPGGKAEASDNSIEETALRETEEEIGVERSSIEIYKKLTKIYIPPSNFWVQPFIGIVRHTPNFVKEESEVESILEVKLTEFLADSSIVSQTVDTSYGKMVDVPAFLLTKNIVWGATAMMLSEVKWALQQLEEDKK</sequence>
<dbReference type="GO" id="GO:0010945">
    <property type="term" value="F:coenzyme A diphosphatase activity"/>
    <property type="evidence" value="ECO:0007669"/>
    <property type="project" value="InterPro"/>
</dbReference>
<dbReference type="Pfam" id="PF00293">
    <property type="entry name" value="NUDIX"/>
    <property type="match status" value="1"/>
</dbReference>
<evidence type="ECO:0000259" key="7">
    <source>
        <dbReference type="PROSITE" id="PS51462"/>
    </source>
</evidence>
<dbReference type="Proteomes" id="UP000289238">
    <property type="component" value="Unassembled WGS sequence"/>
</dbReference>
<evidence type="ECO:0000313" key="9">
    <source>
        <dbReference type="Proteomes" id="UP000289238"/>
    </source>
</evidence>
<evidence type="ECO:0000256" key="1">
    <source>
        <dbReference type="ARBA" id="ARBA00001936"/>
    </source>
</evidence>
<dbReference type="InterPro" id="IPR045121">
    <property type="entry name" value="CoAse"/>
</dbReference>
<keyword evidence="5" id="KW-0460">Magnesium</keyword>
<accession>A0A4Q0P966</accession>
<comment type="cofactor">
    <cofactor evidence="2">
        <name>Mg(2+)</name>
        <dbReference type="ChEBI" id="CHEBI:18420"/>
    </cofactor>
</comment>
<evidence type="ECO:0000256" key="3">
    <source>
        <dbReference type="ARBA" id="ARBA00022723"/>
    </source>
</evidence>
<name>A0A4Q0P966_9FLAO</name>
<dbReference type="EMBL" id="QOVM01000002">
    <property type="protein sequence ID" value="RXG23310.1"/>
    <property type="molecule type" value="Genomic_DNA"/>
</dbReference>
<dbReference type="GO" id="GO:0046872">
    <property type="term" value="F:metal ion binding"/>
    <property type="evidence" value="ECO:0007669"/>
    <property type="project" value="UniProtKB-KW"/>
</dbReference>
<evidence type="ECO:0000256" key="5">
    <source>
        <dbReference type="ARBA" id="ARBA00022842"/>
    </source>
</evidence>
<keyword evidence="3" id="KW-0479">Metal-binding</keyword>
<dbReference type="Gene3D" id="3.90.79.10">
    <property type="entry name" value="Nucleoside Triphosphate Pyrophosphohydrolase"/>
    <property type="match status" value="1"/>
</dbReference>